<sequence>MYEPIIDALRRGAADEALAAAREATTDRPHDPVAQRLLAGALRLRGDRDGALAAIDAAIALAPDDANLHLDRAGLLLHARQLDQAETALARSIGLDPNQFPAYILQAQLALGRGDLDEAARLIRTAARIAPQHPQIAALEGSLALRSGDGDRALAILSQADARFPDEPVLRHALAFAYVAKGHLAFAEQAFRKLLENDPDSLPLRALIADLVCRQGRAADAATELAPVLDNPAATPALRRMLGEIELQAGHNERAVELLREALIAQPGDRRAIVAATEAWRRLDDADGARATLDPLLAEHPQYLDLWRARLAFETFAGDAAREVIARWRAAQPDSIAAMQAQIAVHDVAGESDQAEALARRIVELQPGHPQAELRIVDGLLARDPAAAISHVEGLIAKADGELAKRQLRQLLGVVLGAAGRHAEAVATWAALNAEVVSQRLPLPPTSAKRSDWPELAIPEPGAPPMVLLWGAPGSLVERLAATLSDAGAPLRSDRFGPRPPADLFQRYLTVDALTGGSADPAALVAEWRAALPTRGIRDGQQIFDWLLWWDNAALLALRPHLPEAELLIAVRDPRDMLLDWLACGTPAPFALESPEAGAQWLARVLDQVADLHEDDLMPHRLLRMDGISDDPAGIAQALAEALKARVPAVPHARFGGRRFAAGHWRVYAEPLAAAFEALHPVARRLGYADA</sequence>
<dbReference type="InterPro" id="IPR011990">
    <property type="entry name" value="TPR-like_helical_dom_sf"/>
</dbReference>
<dbReference type="InterPro" id="IPR051012">
    <property type="entry name" value="CellSynth/LPSAsmb/PSIAsmb"/>
</dbReference>
<evidence type="ECO:0000256" key="3">
    <source>
        <dbReference type="PROSITE-ProRule" id="PRU00339"/>
    </source>
</evidence>
<name>A0ABU7YY02_9GAMM</name>
<keyword evidence="2 3" id="KW-0802">TPR repeat</keyword>
<dbReference type="PROSITE" id="PS50005">
    <property type="entry name" value="TPR"/>
    <property type="match status" value="1"/>
</dbReference>
<organism evidence="4 5">
    <name type="scientific">Novilysobacter erysipheiresistens</name>
    <dbReference type="NCBI Taxonomy" id="1749332"/>
    <lineage>
        <taxon>Bacteria</taxon>
        <taxon>Pseudomonadati</taxon>
        <taxon>Pseudomonadota</taxon>
        <taxon>Gammaproteobacteria</taxon>
        <taxon>Lysobacterales</taxon>
        <taxon>Lysobacteraceae</taxon>
        <taxon>Novilysobacter</taxon>
    </lineage>
</organism>
<comment type="caution">
    <text evidence="4">The sequence shown here is derived from an EMBL/GenBank/DDBJ whole genome shotgun (WGS) entry which is preliminary data.</text>
</comment>
<evidence type="ECO:0000313" key="5">
    <source>
        <dbReference type="Proteomes" id="UP001355056"/>
    </source>
</evidence>
<dbReference type="Pfam" id="PF14559">
    <property type="entry name" value="TPR_19"/>
    <property type="match status" value="2"/>
</dbReference>
<protein>
    <submittedName>
        <fullName evidence="4">Tetratricopeptide repeat protein</fullName>
    </submittedName>
</protein>
<dbReference type="PANTHER" id="PTHR45586">
    <property type="entry name" value="TPR REPEAT-CONTAINING PROTEIN PA4667"/>
    <property type="match status" value="1"/>
</dbReference>
<feature type="repeat" description="TPR" evidence="3">
    <location>
        <begin position="236"/>
        <end position="269"/>
    </location>
</feature>
<dbReference type="SMART" id="SM00028">
    <property type="entry name" value="TPR"/>
    <property type="match status" value="6"/>
</dbReference>
<proteinExistence type="predicted"/>
<dbReference type="Proteomes" id="UP001355056">
    <property type="component" value="Unassembled WGS sequence"/>
</dbReference>
<keyword evidence="5" id="KW-1185">Reference proteome</keyword>
<dbReference type="SUPFAM" id="SSF48452">
    <property type="entry name" value="TPR-like"/>
    <property type="match status" value="1"/>
</dbReference>
<dbReference type="Gene3D" id="1.25.40.10">
    <property type="entry name" value="Tetratricopeptide repeat domain"/>
    <property type="match status" value="2"/>
</dbReference>
<evidence type="ECO:0000256" key="1">
    <source>
        <dbReference type="ARBA" id="ARBA00022737"/>
    </source>
</evidence>
<dbReference type="Gene3D" id="3.40.50.300">
    <property type="entry name" value="P-loop containing nucleotide triphosphate hydrolases"/>
    <property type="match status" value="1"/>
</dbReference>
<evidence type="ECO:0000313" key="4">
    <source>
        <dbReference type="EMBL" id="MEG3183774.1"/>
    </source>
</evidence>
<dbReference type="PANTHER" id="PTHR45586:SF1">
    <property type="entry name" value="LIPOPOLYSACCHARIDE ASSEMBLY PROTEIN B"/>
    <property type="match status" value="1"/>
</dbReference>
<dbReference type="InterPro" id="IPR019734">
    <property type="entry name" value="TPR_rpt"/>
</dbReference>
<dbReference type="EMBL" id="JAXGFP010000003">
    <property type="protein sequence ID" value="MEG3183774.1"/>
    <property type="molecule type" value="Genomic_DNA"/>
</dbReference>
<dbReference type="InterPro" id="IPR027417">
    <property type="entry name" value="P-loop_NTPase"/>
</dbReference>
<keyword evidence="1" id="KW-0677">Repeat</keyword>
<accession>A0ABU7YY02</accession>
<reference evidence="4 5" key="1">
    <citation type="journal article" date="2016" name="Int. J. Syst. Evol. Microbiol.">
        <title>Lysobacter erysipheiresistens sp. nov., an antagonist of powdery mildew, isolated from tobacco-cultivated soil.</title>
        <authorList>
            <person name="Xie B."/>
            <person name="Li T."/>
            <person name="Lin X."/>
            <person name="Wang C.J."/>
            <person name="Chen Y.J."/>
            <person name="Liu W.J."/>
            <person name="Zhao Z.W."/>
        </authorList>
    </citation>
    <scope>NUCLEOTIDE SEQUENCE [LARGE SCALE GENOMIC DNA]</scope>
    <source>
        <strain evidence="4 5">RS-LYSO-3</strain>
    </source>
</reference>
<gene>
    <name evidence="4" type="ORF">SNE34_07105</name>
</gene>
<evidence type="ECO:0000256" key="2">
    <source>
        <dbReference type="ARBA" id="ARBA00022803"/>
    </source>
</evidence>